<keyword evidence="4 5" id="KW-0560">Oxidoreductase</keyword>
<dbReference type="PANTHER" id="PTHR43425">
    <property type="entry name" value="OXYGEN-INSENSITIVE NADPH NITROREDUCTASE"/>
    <property type="match status" value="1"/>
</dbReference>
<dbReference type="Gene3D" id="3.40.109.10">
    <property type="entry name" value="NADH Oxidase"/>
    <property type="match status" value="1"/>
</dbReference>
<keyword evidence="3 5" id="KW-0288">FMN</keyword>
<dbReference type="InterPro" id="IPR016446">
    <property type="entry name" value="Flavin_OxRdtase_Frp"/>
</dbReference>
<proteinExistence type="inferred from homology"/>
<keyword evidence="2 5" id="KW-0285">Flavoprotein</keyword>
<dbReference type="InterPro" id="IPR000415">
    <property type="entry name" value="Nitroreductase-like"/>
</dbReference>
<dbReference type="AlphaFoldDB" id="A0AAJ5VRP8"/>
<dbReference type="Pfam" id="PF00881">
    <property type="entry name" value="Nitroreductase"/>
    <property type="match status" value="1"/>
</dbReference>
<accession>A0AAJ5VRP8</accession>
<evidence type="ECO:0000256" key="5">
    <source>
        <dbReference type="PIRNR" id="PIRNR005426"/>
    </source>
</evidence>
<protein>
    <submittedName>
        <fullName evidence="7">NADPH-dependent oxidoreductase</fullName>
    </submittedName>
</protein>
<feature type="domain" description="Nitroreductase" evidence="6">
    <location>
        <begin position="43"/>
        <end position="196"/>
    </location>
</feature>
<dbReference type="EMBL" id="CP119312">
    <property type="protein sequence ID" value="WEK02956.1"/>
    <property type="molecule type" value="Genomic_DNA"/>
</dbReference>
<dbReference type="InterPro" id="IPR029479">
    <property type="entry name" value="Nitroreductase"/>
</dbReference>
<keyword evidence="5" id="KW-0521">NADP</keyword>
<evidence type="ECO:0000256" key="4">
    <source>
        <dbReference type="ARBA" id="ARBA00023002"/>
    </source>
</evidence>
<evidence type="ECO:0000256" key="2">
    <source>
        <dbReference type="ARBA" id="ARBA00022630"/>
    </source>
</evidence>
<organism evidence="7 8">
    <name type="scientific">Candidatus Devosia phytovorans</name>
    <dbReference type="NCBI Taxonomy" id="3121372"/>
    <lineage>
        <taxon>Bacteria</taxon>
        <taxon>Pseudomonadati</taxon>
        <taxon>Pseudomonadota</taxon>
        <taxon>Alphaproteobacteria</taxon>
        <taxon>Hyphomicrobiales</taxon>
        <taxon>Devosiaceae</taxon>
        <taxon>Devosia</taxon>
    </lineage>
</organism>
<evidence type="ECO:0000256" key="3">
    <source>
        <dbReference type="ARBA" id="ARBA00022643"/>
    </source>
</evidence>
<evidence type="ECO:0000259" key="6">
    <source>
        <dbReference type="Pfam" id="PF00881"/>
    </source>
</evidence>
<dbReference type="PANTHER" id="PTHR43425:SF2">
    <property type="entry name" value="OXYGEN-INSENSITIVE NADPH NITROREDUCTASE"/>
    <property type="match status" value="1"/>
</dbReference>
<dbReference type="SUPFAM" id="SSF55469">
    <property type="entry name" value="FMN-dependent nitroreductase-like"/>
    <property type="match status" value="1"/>
</dbReference>
<reference evidence="7" key="1">
    <citation type="submission" date="2023-03" db="EMBL/GenBank/DDBJ databases">
        <title>Andean soil-derived lignocellulolytic bacterial consortium as a source of novel taxa and putative plastic-active enzymes.</title>
        <authorList>
            <person name="Diaz-Garcia L."/>
            <person name="Chuvochina M."/>
            <person name="Feuerriegel G."/>
            <person name="Bunk B."/>
            <person name="Sproer C."/>
            <person name="Streit W.R."/>
            <person name="Rodriguez L.M."/>
            <person name="Overmann J."/>
            <person name="Jimenez D.J."/>
        </authorList>
    </citation>
    <scope>NUCLEOTIDE SEQUENCE</scope>
    <source>
        <strain evidence="7">MAG 4196</strain>
    </source>
</reference>
<dbReference type="Proteomes" id="UP001217476">
    <property type="component" value="Chromosome"/>
</dbReference>
<sequence length="283" mass="30847">MTLHQSTQSVHAAQAQEALFRRYREPLPIAAANWNETIAGLVAHRSVRVFRDQSLPPGTLETLVAAAQSAPSSSNIQAWSVVAIEDPTRKARLSQLAGNQRHIEQAPLFLVFVADLARASAIAAQDGVELEGAHYTESFLLATIDATLAAQNALVAAESLGLGTVYIGALRNHPEAVAAELGLPDLAYAVFGLVVGIPDETRPASVKPRLPQDAVLHRERYDLGQQTGPIQRHDDHAIAFRREQQLPVQGWSELVVDRLRSVEALKGRHVLRSVLNRLGFQLR</sequence>
<dbReference type="GO" id="GO:0016491">
    <property type="term" value="F:oxidoreductase activity"/>
    <property type="evidence" value="ECO:0007669"/>
    <property type="project" value="UniProtKB-UniRule"/>
</dbReference>
<evidence type="ECO:0000313" key="8">
    <source>
        <dbReference type="Proteomes" id="UP001217476"/>
    </source>
</evidence>
<dbReference type="PIRSF" id="PIRSF005426">
    <property type="entry name" value="Frp"/>
    <property type="match status" value="1"/>
</dbReference>
<dbReference type="CDD" id="cd02146">
    <property type="entry name" value="NfsA-like"/>
    <property type="match status" value="1"/>
</dbReference>
<comment type="similarity">
    <text evidence="1 5">Belongs to the flavin oxidoreductase frp family.</text>
</comment>
<gene>
    <name evidence="7" type="ORF">P0Y65_12135</name>
</gene>
<name>A0AAJ5VRP8_9HYPH</name>
<evidence type="ECO:0000313" key="7">
    <source>
        <dbReference type="EMBL" id="WEK02956.1"/>
    </source>
</evidence>
<evidence type="ECO:0000256" key="1">
    <source>
        <dbReference type="ARBA" id="ARBA00008366"/>
    </source>
</evidence>